<dbReference type="EMBL" id="KZ996754">
    <property type="protein sequence ID" value="RKO88382.1"/>
    <property type="molecule type" value="Genomic_DNA"/>
</dbReference>
<evidence type="ECO:0000256" key="1">
    <source>
        <dbReference type="SAM" id="MobiDB-lite"/>
    </source>
</evidence>
<name>A0A4P9W8F6_9FUNG</name>
<keyword evidence="3" id="KW-1185">Reference proteome</keyword>
<dbReference type="AlphaFoldDB" id="A0A4P9W8F6"/>
<evidence type="ECO:0000313" key="2">
    <source>
        <dbReference type="EMBL" id="RKO88382.1"/>
    </source>
</evidence>
<reference evidence="3" key="1">
    <citation type="journal article" date="2018" name="Nat. Microbiol.">
        <title>Leveraging single-cell genomics to expand the fungal tree of life.</title>
        <authorList>
            <person name="Ahrendt S.R."/>
            <person name="Quandt C.A."/>
            <person name="Ciobanu D."/>
            <person name="Clum A."/>
            <person name="Salamov A."/>
            <person name="Andreopoulos B."/>
            <person name="Cheng J.F."/>
            <person name="Woyke T."/>
            <person name="Pelin A."/>
            <person name="Henrissat B."/>
            <person name="Reynolds N.K."/>
            <person name="Benny G.L."/>
            <person name="Smith M.E."/>
            <person name="James T.Y."/>
            <person name="Grigoriev I.V."/>
        </authorList>
    </citation>
    <scope>NUCLEOTIDE SEQUENCE [LARGE SCALE GENOMIC DNA]</scope>
</reference>
<accession>A0A4P9W8F6</accession>
<sequence length="113" mass="11738">MPFFNSAPLMVPLGRYLCKALLHTATLTISTAPTITLVSLSAIGLGLYRKPPPPLSRHSHITLFLGKDPGSRTTWHSGGSIAANSAGSTFCTGSSLELGGGGESDEGRESIAR</sequence>
<organism evidence="2 3">
    <name type="scientific">Blyttiomyces helicus</name>
    <dbReference type="NCBI Taxonomy" id="388810"/>
    <lineage>
        <taxon>Eukaryota</taxon>
        <taxon>Fungi</taxon>
        <taxon>Fungi incertae sedis</taxon>
        <taxon>Chytridiomycota</taxon>
        <taxon>Chytridiomycota incertae sedis</taxon>
        <taxon>Chytridiomycetes</taxon>
        <taxon>Chytridiomycetes incertae sedis</taxon>
        <taxon>Blyttiomyces</taxon>
    </lineage>
</organism>
<dbReference type="Proteomes" id="UP000269721">
    <property type="component" value="Unassembled WGS sequence"/>
</dbReference>
<gene>
    <name evidence="2" type="ORF">BDK51DRAFT_27485</name>
</gene>
<evidence type="ECO:0000313" key="3">
    <source>
        <dbReference type="Proteomes" id="UP000269721"/>
    </source>
</evidence>
<proteinExistence type="predicted"/>
<protein>
    <submittedName>
        <fullName evidence="2">Uncharacterized protein</fullName>
    </submittedName>
</protein>
<feature type="region of interest" description="Disordered" evidence="1">
    <location>
        <begin position="94"/>
        <end position="113"/>
    </location>
</feature>